<evidence type="ECO:0000256" key="1">
    <source>
        <dbReference type="SAM" id="SignalP"/>
    </source>
</evidence>
<feature type="signal peptide" evidence="1">
    <location>
        <begin position="1"/>
        <end position="26"/>
    </location>
</feature>
<evidence type="ECO:0000313" key="4">
    <source>
        <dbReference type="Proteomes" id="UP000345637"/>
    </source>
</evidence>
<name>A0A485CTX0_RAOPL</name>
<organism evidence="3 4">
    <name type="scientific">Raoultella planticola</name>
    <name type="common">Klebsiella planticola</name>
    <dbReference type="NCBI Taxonomy" id="575"/>
    <lineage>
        <taxon>Bacteria</taxon>
        <taxon>Pseudomonadati</taxon>
        <taxon>Pseudomonadota</taxon>
        <taxon>Gammaproteobacteria</taxon>
        <taxon>Enterobacterales</taxon>
        <taxon>Enterobacteriaceae</taxon>
        <taxon>Klebsiella/Raoultella group</taxon>
        <taxon>Raoultella</taxon>
    </lineage>
</organism>
<feature type="domain" description="EfeO-type cupredoxin-like" evidence="2">
    <location>
        <begin position="12"/>
        <end position="115"/>
    </location>
</feature>
<dbReference type="EMBL" id="CAADJE010000035">
    <property type="protein sequence ID" value="VFS88190.1"/>
    <property type="molecule type" value="Genomic_DNA"/>
</dbReference>
<dbReference type="InterPro" id="IPR050894">
    <property type="entry name" value="EfeM/EfeO_iron_uptake"/>
</dbReference>
<proteinExistence type="predicted"/>
<dbReference type="InterPro" id="IPR028096">
    <property type="entry name" value="EfeO_Cupredoxin"/>
</dbReference>
<dbReference type="PANTHER" id="PTHR39192:SF1">
    <property type="entry name" value="IRON UPTAKE SYSTEM COMPONENT EFEO"/>
    <property type="match status" value="1"/>
</dbReference>
<feature type="chain" id="PRO_5019717522" evidence="1">
    <location>
        <begin position="27"/>
        <end position="139"/>
    </location>
</feature>
<dbReference type="InterPro" id="IPR008972">
    <property type="entry name" value="Cupredoxin"/>
</dbReference>
<dbReference type="AlphaFoldDB" id="A0A485CTX0"/>
<gene>
    <name evidence="3" type="primary">efeO_1</name>
    <name evidence="3" type="ORF">NCTC12998_06469</name>
</gene>
<protein>
    <submittedName>
        <fullName evidence="3">Iron uptake system component EfeO</fullName>
    </submittedName>
</protein>
<keyword evidence="1" id="KW-0732">Signal</keyword>
<dbReference type="Proteomes" id="UP000345637">
    <property type="component" value="Unassembled WGS sequence"/>
</dbReference>
<dbReference type="CDD" id="cd04203">
    <property type="entry name" value="Cupredoxin_like_3"/>
    <property type="match status" value="1"/>
</dbReference>
<dbReference type="Gene3D" id="2.60.40.420">
    <property type="entry name" value="Cupredoxins - blue copper proteins"/>
    <property type="match status" value="1"/>
</dbReference>
<dbReference type="SUPFAM" id="SSF49503">
    <property type="entry name" value="Cupredoxins"/>
    <property type="match status" value="1"/>
</dbReference>
<evidence type="ECO:0000259" key="2">
    <source>
        <dbReference type="Pfam" id="PF13473"/>
    </source>
</evidence>
<sequence>MMIHFRRNALQLAVAALFSSAFYAQAADIPQVKVTVNDKQCEPMNVTVKAGKTQFIIQNHSQKALEWEILKGVMVVEERENIAPGFTQKLTANLQPGEYDMTCGLLTNPKGKLIVTGAAHQRCGESRCAVKPWRGDHRL</sequence>
<dbReference type="Pfam" id="PF13473">
    <property type="entry name" value="Cupredoxin_1"/>
    <property type="match status" value="1"/>
</dbReference>
<accession>A0A485CTX0</accession>
<evidence type="ECO:0000313" key="3">
    <source>
        <dbReference type="EMBL" id="VFS88190.1"/>
    </source>
</evidence>
<reference evidence="3 4" key="1">
    <citation type="submission" date="2019-03" db="EMBL/GenBank/DDBJ databases">
        <authorList>
            <consortium name="Pathogen Informatics"/>
        </authorList>
    </citation>
    <scope>NUCLEOTIDE SEQUENCE [LARGE SCALE GENOMIC DNA]</scope>
    <source>
        <strain evidence="3 4">NCTC12998</strain>
    </source>
</reference>
<dbReference type="PANTHER" id="PTHR39192">
    <property type="entry name" value="IRON UPTAKE SYSTEM COMPONENT EFEO"/>
    <property type="match status" value="1"/>
</dbReference>